<keyword evidence="3" id="KW-0472">Membrane</keyword>
<dbReference type="PANTHER" id="PTHR37312:SF1">
    <property type="entry name" value="MEMBRANE-BOUND ACYLTRANSFERASE YKRP-RELATED"/>
    <property type="match status" value="1"/>
</dbReference>
<feature type="transmembrane region" description="Helical" evidence="3">
    <location>
        <begin position="232"/>
        <end position="250"/>
    </location>
</feature>
<dbReference type="EMBL" id="WKKI01000031">
    <property type="protein sequence ID" value="MRX73299.1"/>
    <property type="molecule type" value="Genomic_DNA"/>
</dbReference>
<dbReference type="InterPro" id="IPR052734">
    <property type="entry name" value="Nod_factor_acetyltransferase"/>
</dbReference>
<evidence type="ECO:0000256" key="1">
    <source>
        <dbReference type="ARBA" id="ARBA00004370"/>
    </source>
</evidence>
<keyword evidence="6" id="KW-1185">Reference proteome</keyword>
<keyword evidence="5" id="KW-0808">Transferase</keyword>
<comment type="subcellular location">
    <subcellularLocation>
        <location evidence="1">Membrane</location>
    </subcellularLocation>
</comment>
<dbReference type="RefSeq" id="WP_154308766.1">
    <property type="nucleotide sequence ID" value="NZ_WKKI01000031.1"/>
</dbReference>
<evidence type="ECO:0000313" key="5">
    <source>
        <dbReference type="EMBL" id="MRX73299.1"/>
    </source>
</evidence>
<feature type="transmembrane region" description="Helical" evidence="3">
    <location>
        <begin position="133"/>
        <end position="150"/>
    </location>
</feature>
<accession>A0A7X2J107</accession>
<evidence type="ECO:0000256" key="2">
    <source>
        <dbReference type="ARBA" id="ARBA00007400"/>
    </source>
</evidence>
<proteinExistence type="inferred from homology"/>
<dbReference type="AlphaFoldDB" id="A0A7X2J107"/>
<reference evidence="5 6" key="1">
    <citation type="submission" date="2019-11" db="EMBL/GenBank/DDBJ databases">
        <title>Bacillus lacus genome.</title>
        <authorList>
            <person name="Allen C.J."/>
            <person name="Newman J.D."/>
        </authorList>
    </citation>
    <scope>NUCLEOTIDE SEQUENCE [LARGE SCALE GENOMIC DNA]</scope>
    <source>
        <strain evidence="5 6">KCTC 33946</strain>
    </source>
</reference>
<evidence type="ECO:0000259" key="4">
    <source>
        <dbReference type="Pfam" id="PF01757"/>
    </source>
</evidence>
<feature type="transmembrane region" description="Helical" evidence="3">
    <location>
        <begin position="75"/>
        <end position="93"/>
    </location>
</feature>
<evidence type="ECO:0000313" key="6">
    <source>
        <dbReference type="Proteomes" id="UP000448867"/>
    </source>
</evidence>
<feature type="transmembrane region" description="Helical" evidence="3">
    <location>
        <begin position="156"/>
        <end position="173"/>
    </location>
</feature>
<keyword evidence="3" id="KW-1133">Transmembrane helix</keyword>
<dbReference type="Pfam" id="PF01757">
    <property type="entry name" value="Acyl_transf_3"/>
    <property type="match status" value="1"/>
</dbReference>
<feature type="domain" description="Acyltransferase 3" evidence="4">
    <location>
        <begin position="7"/>
        <end position="308"/>
    </location>
</feature>
<sequence length="340" mass="39671">MKKTRDSYFDNAKFLLILLVVFGHFIRSFINDNELIMTIYKYIYTFHMPAFILLAGFFAKGFNKKGYVAKITKKLILPYLIFQGIYSVYYYLIQSKDTLYRDPLNPHWSLWFLLSLFSWNILLFVFTKFPKKVSVTIAFGIGIAVGYAEFISSYLSLSRTFVFFPLFLLGYYLRGEHFKRLSAPSAKKLAGGILAAAFIAYLFIDFHFEWLFGSKPYAAFGEADVWSGLTRLGFYVLTILLTFAFMAFVPRREFFFTKWGTRTFYVYLLHGFVIGYFRQSQLAGWLKEYQSLTLIVFMAVALTFILSSTMVKTMTQPIIELKTTTFRNMLKAVGKKEIYR</sequence>
<keyword evidence="3" id="KW-0812">Transmembrane</keyword>
<feature type="transmembrane region" description="Helical" evidence="3">
    <location>
        <begin position="12"/>
        <end position="30"/>
    </location>
</feature>
<dbReference type="GO" id="GO:0016747">
    <property type="term" value="F:acyltransferase activity, transferring groups other than amino-acyl groups"/>
    <property type="evidence" value="ECO:0007669"/>
    <property type="project" value="InterPro"/>
</dbReference>
<comment type="similarity">
    <text evidence="2">Belongs to the acyltransferase 3 family.</text>
</comment>
<dbReference type="PANTHER" id="PTHR37312">
    <property type="entry name" value="MEMBRANE-BOUND ACYLTRANSFERASE YKRP-RELATED"/>
    <property type="match status" value="1"/>
</dbReference>
<feature type="transmembrane region" description="Helical" evidence="3">
    <location>
        <begin position="193"/>
        <end position="212"/>
    </location>
</feature>
<gene>
    <name evidence="5" type="ORF">GJU40_14215</name>
</gene>
<feature type="transmembrane region" description="Helical" evidence="3">
    <location>
        <begin position="108"/>
        <end position="126"/>
    </location>
</feature>
<feature type="transmembrane region" description="Helical" evidence="3">
    <location>
        <begin position="262"/>
        <end position="279"/>
    </location>
</feature>
<evidence type="ECO:0000256" key="3">
    <source>
        <dbReference type="SAM" id="Phobius"/>
    </source>
</evidence>
<name>A0A7X2J107_9BACI</name>
<dbReference type="InterPro" id="IPR002656">
    <property type="entry name" value="Acyl_transf_3_dom"/>
</dbReference>
<organism evidence="5 6">
    <name type="scientific">Metabacillus lacus</name>
    <dbReference type="NCBI Taxonomy" id="1983721"/>
    <lineage>
        <taxon>Bacteria</taxon>
        <taxon>Bacillati</taxon>
        <taxon>Bacillota</taxon>
        <taxon>Bacilli</taxon>
        <taxon>Bacillales</taxon>
        <taxon>Bacillaceae</taxon>
        <taxon>Metabacillus</taxon>
    </lineage>
</organism>
<dbReference type="OrthoDB" id="6623990at2"/>
<dbReference type="Proteomes" id="UP000448867">
    <property type="component" value="Unassembled WGS sequence"/>
</dbReference>
<protein>
    <submittedName>
        <fullName evidence="5">Acyltransferase family protein</fullName>
    </submittedName>
</protein>
<comment type="caution">
    <text evidence="5">The sequence shown here is derived from an EMBL/GenBank/DDBJ whole genome shotgun (WGS) entry which is preliminary data.</text>
</comment>
<feature type="transmembrane region" description="Helical" evidence="3">
    <location>
        <begin position="291"/>
        <end position="311"/>
    </location>
</feature>
<feature type="transmembrane region" description="Helical" evidence="3">
    <location>
        <begin position="42"/>
        <end position="63"/>
    </location>
</feature>
<keyword evidence="5" id="KW-0012">Acyltransferase</keyword>